<dbReference type="EMBL" id="CP005986">
    <property type="protein sequence ID" value="AIA54009.1"/>
    <property type="molecule type" value="Genomic_DNA"/>
</dbReference>
<dbReference type="GO" id="GO:0005524">
    <property type="term" value="F:ATP binding"/>
    <property type="evidence" value="ECO:0007669"/>
    <property type="project" value="InterPro"/>
</dbReference>
<dbReference type="GO" id="GO:0004519">
    <property type="term" value="F:endonuclease activity"/>
    <property type="evidence" value="ECO:0007669"/>
    <property type="project" value="InterPro"/>
</dbReference>
<protein>
    <submittedName>
        <fullName evidence="3">Phage terminase, large subunit</fullName>
    </submittedName>
</protein>
<dbReference type="Pfam" id="PF05876">
    <property type="entry name" value="GpA_ATPase"/>
    <property type="match status" value="1"/>
</dbReference>
<dbReference type="InterPro" id="IPR008866">
    <property type="entry name" value="Phage_lambda_GpA-like"/>
</dbReference>
<feature type="domain" description="Terminase large subunit GpA endonuclease" evidence="2">
    <location>
        <begin position="295"/>
        <end position="568"/>
    </location>
</feature>
<dbReference type="HOGENOM" id="CLU_023850_4_1_6"/>
<evidence type="ECO:0000259" key="1">
    <source>
        <dbReference type="Pfam" id="PF05876"/>
    </source>
</evidence>
<dbReference type="Proteomes" id="UP000005522">
    <property type="component" value="Chromosome"/>
</dbReference>
<dbReference type="KEGG" id="acz:Acaty_c0117"/>
<dbReference type="PANTHER" id="PTHR34413">
    <property type="entry name" value="PROPHAGE TAIL FIBER ASSEMBLY PROTEIN HOMOLOG TFAE-RELATED-RELATED"/>
    <property type="match status" value="1"/>
</dbReference>
<reference evidence="3 4" key="1">
    <citation type="journal article" date="2009" name="J. Bacteriol.">
        <title>Draft genome sequence of the extremely acidophilic bacterium Acidithiobacillus caldus ATCC 51756 reveals metabolic versatility in the genus Acidithiobacillus.</title>
        <authorList>
            <person name="Valdes J."/>
            <person name="Quatrini R."/>
            <person name="Hallberg K."/>
            <person name="Dopson M."/>
            <person name="Valenzuela P.D."/>
            <person name="Holmes D.S."/>
        </authorList>
    </citation>
    <scope>NUCLEOTIDE SEQUENCE [LARGE SCALE GENOMIC DNA]</scope>
    <source>
        <strain evidence="4">ATCC 51756 / DSM 8584 / KU</strain>
    </source>
</reference>
<proteinExistence type="inferred from homology"/>
<dbReference type="RefSeq" id="WP_038471368.1">
    <property type="nucleotide sequence ID" value="NZ_CP005986.1"/>
</dbReference>
<accession>A0A059ZLR8</accession>
<organism evidence="3 4">
    <name type="scientific">Acidithiobacillus caldus (strain ATCC 51756 / DSM 8584 / KU)</name>
    <dbReference type="NCBI Taxonomy" id="637389"/>
    <lineage>
        <taxon>Bacteria</taxon>
        <taxon>Pseudomonadati</taxon>
        <taxon>Pseudomonadota</taxon>
        <taxon>Acidithiobacillia</taxon>
        <taxon>Acidithiobacillales</taxon>
        <taxon>Acidithiobacillaceae</taxon>
        <taxon>Acidithiobacillus</taxon>
    </lineage>
</organism>
<name>A0A059ZLR8_ACICK</name>
<dbReference type="InterPro" id="IPR046453">
    <property type="entry name" value="GpA_ATPase"/>
</dbReference>
<evidence type="ECO:0000313" key="3">
    <source>
        <dbReference type="EMBL" id="AIA54009.1"/>
    </source>
</evidence>
<dbReference type="PANTHER" id="PTHR34413:SF2">
    <property type="entry name" value="PROPHAGE TAIL FIBER ASSEMBLY PROTEIN HOMOLOG TFAE-RELATED"/>
    <property type="match status" value="1"/>
</dbReference>
<evidence type="ECO:0000259" key="2">
    <source>
        <dbReference type="Pfam" id="PF20454"/>
    </source>
</evidence>
<sequence>MFDTAESAVESAWKRGLAPDPILTVDDWANRHRMLSSVASAEPGRWSTSRTPYLKEVMEALSATSRIERVVFMAGGQVGKTECGLNWVGYVIHHAPGPMLLVQPTVEGAKRVSKQRVDALIEASPELASRVKDPRSRDSGNTQLMKEFPGGVLIMTGANSAVGLRSMPVRYLFLDEVDGYPGDADGEGDPVALAVQRAATFVNRKVYLCSTPTLKGFSRIEAAYLESDQRVFEVPCDHCGAHSQIQWRDIKWPTGKMADAAWHCPACDGIHPEYRKPALLANGRWTAKAEGDGKTVGFHLSSLYSPWLTWGEIAQEHHAAKDDPVRLKVWVNTKLAETWEDREGETLDAEGLMERREAYGPAIPAEVALLTCGIDVQDDRLELEVVGWGRDEESWSIDYKVLWGDPSAPDTWSQLDAYLGNRFEHETLANGLTIEAACLDTGGHHTLAAYAFCKGRERKRIWAIKGGSGKRPIWPKRPSKANKGKVNLFTVGVDAAKEAIYARLKKTGSGPGAMHFPMDRDAQYFEQLTAERIRTRYVKGFPQRFWWKPDGRRNEALDCRVYAYAALHGLLSMGLNLNKRVEALPPAPVNRKSASNATPVTVPMTASPRRRRMAISSGYVR</sequence>
<gene>
    <name evidence="3" type="ORF">Acaty_c0117</name>
</gene>
<dbReference type="Gene3D" id="3.40.50.300">
    <property type="entry name" value="P-loop containing nucleotide triphosphate hydrolases"/>
    <property type="match status" value="1"/>
</dbReference>
<dbReference type="InterPro" id="IPR051220">
    <property type="entry name" value="TFA_Chaperone"/>
</dbReference>
<dbReference type="InterPro" id="IPR027417">
    <property type="entry name" value="P-loop_NTPase"/>
</dbReference>
<dbReference type="HAMAP" id="MF_04144">
    <property type="entry name" value="TERL_LAMBDA"/>
    <property type="match status" value="1"/>
</dbReference>
<evidence type="ECO:0000313" key="4">
    <source>
        <dbReference type="Proteomes" id="UP000005522"/>
    </source>
</evidence>
<feature type="domain" description="Phage terminase large subunit GpA ATPase" evidence="1">
    <location>
        <begin position="40"/>
        <end position="285"/>
    </location>
</feature>
<dbReference type="GO" id="GO:0016887">
    <property type="term" value="F:ATP hydrolysis activity"/>
    <property type="evidence" value="ECO:0007669"/>
    <property type="project" value="InterPro"/>
</dbReference>
<dbReference type="InterPro" id="IPR046454">
    <property type="entry name" value="GpA_endonuclease"/>
</dbReference>
<dbReference type="AlphaFoldDB" id="A0A059ZLR8"/>
<dbReference type="eggNOG" id="COG5525">
    <property type="taxonomic scope" value="Bacteria"/>
</dbReference>
<dbReference type="Pfam" id="PF20454">
    <property type="entry name" value="GpA_nuclease"/>
    <property type="match status" value="1"/>
</dbReference>